<dbReference type="CDD" id="cd00093">
    <property type="entry name" value="HTH_XRE"/>
    <property type="match status" value="1"/>
</dbReference>
<evidence type="ECO:0000259" key="2">
    <source>
        <dbReference type="PROSITE" id="PS50943"/>
    </source>
</evidence>
<keyword evidence="4" id="KW-1185">Reference proteome</keyword>
<dbReference type="Gene3D" id="1.10.260.40">
    <property type="entry name" value="lambda repressor-like DNA-binding domains"/>
    <property type="match status" value="1"/>
</dbReference>
<name>A0A372NQQ1_9SPHI</name>
<evidence type="ECO:0000313" key="3">
    <source>
        <dbReference type="EMBL" id="RFZ91279.1"/>
    </source>
</evidence>
<dbReference type="OrthoDB" id="798409at2"/>
<accession>A0A372NQQ1</accession>
<dbReference type="Pfam" id="PF01381">
    <property type="entry name" value="HTH_3"/>
    <property type="match status" value="1"/>
</dbReference>
<dbReference type="SMART" id="SM00530">
    <property type="entry name" value="HTH_XRE"/>
    <property type="match status" value="1"/>
</dbReference>
<proteinExistence type="predicted"/>
<dbReference type="PANTHER" id="PTHR46558">
    <property type="entry name" value="TRACRIPTIONAL REGULATORY PROTEIN-RELATED-RELATED"/>
    <property type="match status" value="1"/>
</dbReference>
<feature type="domain" description="HTH cro/C1-type" evidence="2">
    <location>
        <begin position="24"/>
        <end position="78"/>
    </location>
</feature>
<dbReference type="InterPro" id="IPR010982">
    <property type="entry name" value="Lambda_DNA-bd_dom_sf"/>
</dbReference>
<protein>
    <submittedName>
        <fullName evidence="3">XRE family transcriptional regulator</fullName>
    </submittedName>
</protein>
<dbReference type="PROSITE" id="PS50943">
    <property type="entry name" value="HTH_CROC1"/>
    <property type="match status" value="1"/>
</dbReference>
<dbReference type="AlphaFoldDB" id="A0A372NQQ1"/>
<evidence type="ECO:0000313" key="4">
    <source>
        <dbReference type="Proteomes" id="UP000264217"/>
    </source>
</evidence>
<organism evidence="3 4">
    <name type="scientific">Mucilaginibacter conchicola</name>
    <dbReference type="NCBI Taxonomy" id="2303333"/>
    <lineage>
        <taxon>Bacteria</taxon>
        <taxon>Pseudomonadati</taxon>
        <taxon>Bacteroidota</taxon>
        <taxon>Sphingobacteriia</taxon>
        <taxon>Sphingobacteriales</taxon>
        <taxon>Sphingobacteriaceae</taxon>
        <taxon>Mucilaginibacter</taxon>
    </lineage>
</organism>
<dbReference type="SUPFAM" id="SSF47413">
    <property type="entry name" value="lambda repressor-like DNA-binding domains"/>
    <property type="match status" value="1"/>
</dbReference>
<keyword evidence="1" id="KW-0238">DNA-binding</keyword>
<dbReference type="InterPro" id="IPR001387">
    <property type="entry name" value="Cro/C1-type_HTH"/>
</dbReference>
<evidence type="ECO:0000256" key="1">
    <source>
        <dbReference type="ARBA" id="ARBA00023125"/>
    </source>
</evidence>
<sequence length="91" mass="10447">MNADGIIIKNQDARNLVSATIFKIQKIRIEKKISQRVIADALGVSQNAYSKIEQEHTRLQLETLFIISKVLEVEILELLDFNHIPKSFKEV</sequence>
<dbReference type="Proteomes" id="UP000264217">
    <property type="component" value="Unassembled WGS sequence"/>
</dbReference>
<gene>
    <name evidence="3" type="ORF">D0C36_20325</name>
</gene>
<dbReference type="PANTHER" id="PTHR46558:SF4">
    <property type="entry name" value="DNA-BIDING PHAGE PROTEIN"/>
    <property type="match status" value="1"/>
</dbReference>
<reference evidence="3 4" key="1">
    <citation type="submission" date="2018-08" db="EMBL/GenBank/DDBJ databases">
        <title>Mucilaginibacter sp. MYSH2.</title>
        <authorList>
            <person name="Seo T."/>
        </authorList>
    </citation>
    <scope>NUCLEOTIDE SEQUENCE [LARGE SCALE GENOMIC DNA]</scope>
    <source>
        <strain evidence="3 4">MYSH2</strain>
    </source>
</reference>
<dbReference type="EMBL" id="QWDC01000003">
    <property type="protein sequence ID" value="RFZ91279.1"/>
    <property type="molecule type" value="Genomic_DNA"/>
</dbReference>
<dbReference type="RefSeq" id="WP_117393524.1">
    <property type="nucleotide sequence ID" value="NZ_QWDC01000003.1"/>
</dbReference>
<comment type="caution">
    <text evidence="3">The sequence shown here is derived from an EMBL/GenBank/DDBJ whole genome shotgun (WGS) entry which is preliminary data.</text>
</comment>
<dbReference type="GO" id="GO:0003677">
    <property type="term" value="F:DNA binding"/>
    <property type="evidence" value="ECO:0007669"/>
    <property type="project" value="UniProtKB-KW"/>
</dbReference>